<dbReference type="GO" id="GO:0000245">
    <property type="term" value="P:spliceosomal complex assembly"/>
    <property type="evidence" value="ECO:0007669"/>
    <property type="project" value="InterPro"/>
</dbReference>
<name>A0A9N9X0J2_PHACE</name>
<dbReference type="PANTHER" id="PTHR14710:SF2">
    <property type="entry name" value="GEM-ASSOCIATED PROTEIN 6"/>
    <property type="match status" value="1"/>
</dbReference>
<dbReference type="PANTHER" id="PTHR14710">
    <property type="entry name" value="GEM-ASSOCIATED PROTEIN 6"/>
    <property type="match status" value="1"/>
</dbReference>
<reference evidence="2" key="2">
    <citation type="submission" date="2022-10" db="EMBL/GenBank/DDBJ databases">
        <authorList>
            <consortium name="ENA_rothamsted_submissions"/>
            <consortium name="culmorum"/>
            <person name="King R."/>
        </authorList>
    </citation>
    <scope>NUCLEOTIDE SEQUENCE</scope>
</reference>
<feature type="domain" description="AD" evidence="1">
    <location>
        <begin position="56"/>
        <end position="162"/>
    </location>
</feature>
<dbReference type="InterPro" id="IPR046856">
    <property type="entry name" value="Gemin6_C"/>
</dbReference>
<dbReference type="AlphaFoldDB" id="A0A9N9X0J2"/>
<dbReference type="PROSITE" id="PS52001">
    <property type="entry name" value="AD"/>
    <property type="match status" value="1"/>
</dbReference>
<evidence type="ECO:0000313" key="2">
    <source>
        <dbReference type="EMBL" id="CAG9814440.1"/>
    </source>
</evidence>
<dbReference type="InterPro" id="IPR046857">
    <property type="entry name" value="Gemin6_Sm-like_dom"/>
</dbReference>
<proteinExistence type="predicted"/>
<dbReference type="Pfam" id="PF06372">
    <property type="entry name" value="Gemin6"/>
    <property type="match status" value="1"/>
</dbReference>
<dbReference type="InterPro" id="IPR047574">
    <property type="entry name" value="AD"/>
</dbReference>
<reference evidence="2" key="1">
    <citation type="submission" date="2022-01" db="EMBL/GenBank/DDBJ databases">
        <authorList>
            <person name="King R."/>
        </authorList>
    </citation>
    <scope>NUCLEOTIDE SEQUENCE</scope>
</reference>
<dbReference type="InterPro" id="IPR009422">
    <property type="entry name" value="Gemin6"/>
</dbReference>
<evidence type="ECO:0000313" key="3">
    <source>
        <dbReference type="Proteomes" id="UP001153737"/>
    </source>
</evidence>
<dbReference type="GO" id="GO:0000387">
    <property type="term" value="P:spliceosomal snRNP assembly"/>
    <property type="evidence" value="ECO:0007669"/>
    <property type="project" value="TreeGrafter"/>
</dbReference>
<accession>A0A9N9X0J2</accession>
<dbReference type="Proteomes" id="UP001153737">
    <property type="component" value="Chromosome 10"/>
</dbReference>
<dbReference type="EMBL" id="OU896716">
    <property type="protein sequence ID" value="CAG9814440.1"/>
    <property type="molecule type" value="Genomic_DNA"/>
</dbReference>
<evidence type="ECO:0000259" key="1">
    <source>
        <dbReference type="PROSITE" id="PS52001"/>
    </source>
</evidence>
<dbReference type="OrthoDB" id="77463at2759"/>
<dbReference type="Pfam" id="PF20417">
    <property type="entry name" value="Gemin6_C"/>
    <property type="match status" value="1"/>
</dbReference>
<organism evidence="2 3">
    <name type="scientific">Phaedon cochleariae</name>
    <name type="common">Mustard beetle</name>
    <dbReference type="NCBI Taxonomy" id="80249"/>
    <lineage>
        <taxon>Eukaryota</taxon>
        <taxon>Metazoa</taxon>
        <taxon>Ecdysozoa</taxon>
        <taxon>Arthropoda</taxon>
        <taxon>Hexapoda</taxon>
        <taxon>Insecta</taxon>
        <taxon>Pterygota</taxon>
        <taxon>Neoptera</taxon>
        <taxon>Endopterygota</taxon>
        <taxon>Coleoptera</taxon>
        <taxon>Polyphaga</taxon>
        <taxon>Cucujiformia</taxon>
        <taxon>Chrysomeloidea</taxon>
        <taxon>Chrysomelidae</taxon>
        <taxon>Chrysomelinae</taxon>
        <taxon>Chrysomelini</taxon>
        <taxon>Phaedon</taxon>
    </lineage>
</organism>
<dbReference type="GO" id="GO:0005634">
    <property type="term" value="C:nucleus"/>
    <property type="evidence" value="ECO:0007669"/>
    <property type="project" value="InterPro"/>
</dbReference>
<dbReference type="Gene3D" id="2.30.30.100">
    <property type="match status" value="1"/>
</dbReference>
<protein>
    <recommendedName>
        <fullName evidence="1">AD domain-containing protein</fullName>
    </recommendedName>
</protein>
<keyword evidence="3" id="KW-1185">Reference proteome</keyword>
<dbReference type="GO" id="GO:0032797">
    <property type="term" value="C:SMN complex"/>
    <property type="evidence" value="ECO:0007669"/>
    <property type="project" value="TreeGrafter"/>
</dbReference>
<gene>
    <name evidence="2" type="ORF">PHAECO_LOCUS1570</name>
</gene>
<sequence length="162" mass="18890">MNEYSDDKIFKNDPIYMKSLVGREVEIETVDKKIHRGTVYVIDPIFKTVVLHTNFRSEEEFQTVFILRHAIESLKTTSEVVKESYLKEPAEKQVASHINQKKLVTKWLKHMQIDVQESGDYLKIDDHLVIVPPYGPENCICNNTLILEQIQKLLKSLPEEFS</sequence>